<gene>
    <name evidence="4" type="ORF">F3Y22_tig00110187pilonHSYRG00157</name>
</gene>
<reference evidence="4" key="1">
    <citation type="submission" date="2019-09" db="EMBL/GenBank/DDBJ databases">
        <title>Draft genome information of white flower Hibiscus syriacus.</title>
        <authorList>
            <person name="Kim Y.-M."/>
        </authorList>
    </citation>
    <scope>NUCLEOTIDE SEQUENCE [LARGE SCALE GENOMIC DNA]</scope>
    <source>
        <strain evidence="4">YM2019G1</strain>
    </source>
</reference>
<protein>
    <submittedName>
        <fullName evidence="4">Ent-kaurenoic acid oxidase 1</fullName>
    </submittedName>
</protein>
<evidence type="ECO:0000313" key="4">
    <source>
        <dbReference type="EMBL" id="KAE8714862.1"/>
    </source>
</evidence>
<proteinExistence type="inferred from homology"/>
<dbReference type="Proteomes" id="UP000436088">
    <property type="component" value="Unassembled WGS sequence"/>
</dbReference>
<evidence type="ECO:0000256" key="2">
    <source>
        <dbReference type="ARBA" id="ARBA00022723"/>
    </source>
</evidence>
<sequence>MEIMGSMWLMVALATLGGFAFLKWIPKSVNPWVYESPLGDLRYSLPPGDLGWPVIGNMWLFLRAFRSDEPDSFMGSFVSRFGRTGIYKVFMFGCPSVIVTTPETSRKVLNDDDAFKPGWPTSTTELIGKKSFISISYEEHKRLRRLTAAPVNGHEALSIYIPYIEEIVISTLDKWSKMGKIEFLTELLKRRAMTINIPGFAYHKPSVMEALEREYTTLNYGVRAMTINIPGFAYHKALKARKKLVEAFQSVVSERRIQRKQTRTPQRRKTCWIP</sequence>
<keyword evidence="5" id="KW-1185">Reference proteome</keyword>
<dbReference type="Pfam" id="PF00067">
    <property type="entry name" value="p450"/>
    <property type="match status" value="1"/>
</dbReference>
<evidence type="ECO:0000256" key="3">
    <source>
        <dbReference type="ARBA" id="ARBA00023004"/>
    </source>
</evidence>
<dbReference type="Gene3D" id="1.10.630.10">
    <property type="entry name" value="Cytochrome P450"/>
    <property type="match status" value="1"/>
</dbReference>
<organism evidence="4 5">
    <name type="scientific">Hibiscus syriacus</name>
    <name type="common">Rose of Sharon</name>
    <dbReference type="NCBI Taxonomy" id="106335"/>
    <lineage>
        <taxon>Eukaryota</taxon>
        <taxon>Viridiplantae</taxon>
        <taxon>Streptophyta</taxon>
        <taxon>Embryophyta</taxon>
        <taxon>Tracheophyta</taxon>
        <taxon>Spermatophyta</taxon>
        <taxon>Magnoliopsida</taxon>
        <taxon>eudicotyledons</taxon>
        <taxon>Gunneridae</taxon>
        <taxon>Pentapetalae</taxon>
        <taxon>rosids</taxon>
        <taxon>malvids</taxon>
        <taxon>Malvales</taxon>
        <taxon>Malvaceae</taxon>
        <taxon>Malvoideae</taxon>
        <taxon>Hibiscus</taxon>
    </lineage>
</organism>
<dbReference type="GO" id="GO:0016132">
    <property type="term" value="P:brassinosteroid biosynthetic process"/>
    <property type="evidence" value="ECO:0007669"/>
    <property type="project" value="TreeGrafter"/>
</dbReference>
<keyword evidence="3" id="KW-0408">Iron</keyword>
<name>A0A6A3BIJ6_HIBSY</name>
<dbReference type="GO" id="GO:0020037">
    <property type="term" value="F:heme binding"/>
    <property type="evidence" value="ECO:0007669"/>
    <property type="project" value="InterPro"/>
</dbReference>
<dbReference type="EMBL" id="VEPZ02000867">
    <property type="protein sequence ID" value="KAE8714862.1"/>
    <property type="molecule type" value="Genomic_DNA"/>
</dbReference>
<dbReference type="GO" id="GO:0051777">
    <property type="term" value="F:ent-kaurenoic acid monooxygenase activity"/>
    <property type="evidence" value="ECO:0007669"/>
    <property type="project" value="TreeGrafter"/>
</dbReference>
<keyword evidence="2" id="KW-0479">Metal-binding</keyword>
<comment type="similarity">
    <text evidence="1">Belongs to the cytochrome P450 family.</text>
</comment>
<accession>A0A6A3BIJ6</accession>
<dbReference type="PANTHER" id="PTHR24286">
    <property type="entry name" value="CYTOCHROME P450 26"/>
    <property type="match status" value="1"/>
</dbReference>
<dbReference type="SUPFAM" id="SSF48264">
    <property type="entry name" value="Cytochrome P450"/>
    <property type="match status" value="1"/>
</dbReference>
<dbReference type="PANTHER" id="PTHR24286:SF356">
    <property type="entry name" value="ENT-KAURENOIC ACID OXIDASE 2"/>
    <property type="match status" value="1"/>
</dbReference>
<dbReference type="GO" id="GO:0005506">
    <property type="term" value="F:iron ion binding"/>
    <property type="evidence" value="ECO:0007669"/>
    <property type="project" value="InterPro"/>
</dbReference>
<dbReference type="GO" id="GO:0010268">
    <property type="term" value="P:brassinosteroid homeostasis"/>
    <property type="evidence" value="ECO:0007669"/>
    <property type="project" value="TreeGrafter"/>
</dbReference>
<dbReference type="GO" id="GO:0016125">
    <property type="term" value="P:sterol metabolic process"/>
    <property type="evidence" value="ECO:0007669"/>
    <property type="project" value="TreeGrafter"/>
</dbReference>
<dbReference type="InterPro" id="IPR001128">
    <property type="entry name" value="Cyt_P450"/>
</dbReference>
<evidence type="ECO:0000313" key="5">
    <source>
        <dbReference type="Proteomes" id="UP000436088"/>
    </source>
</evidence>
<dbReference type="AlphaFoldDB" id="A0A6A3BIJ6"/>
<dbReference type="GO" id="GO:0005783">
    <property type="term" value="C:endoplasmic reticulum"/>
    <property type="evidence" value="ECO:0007669"/>
    <property type="project" value="TreeGrafter"/>
</dbReference>
<dbReference type="InterPro" id="IPR036396">
    <property type="entry name" value="Cyt_P450_sf"/>
</dbReference>
<comment type="caution">
    <text evidence="4">The sequence shown here is derived from an EMBL/GenBank/DDBJ whole genome shotgun (WGS) entry which is preliminary data.</text>
</comment>
<evidence type="ECO:0000256" key="1">
    <source>
        <dbReference type="ARBA" id="ARBA00010617"/>
    </source>
</evidence>